<keyword evidence="4" id="KW-0436">Ligase</keyword>
<dbReference type="PANTHER" id="PTHR24096">
    <property type="entry name" value="LONG-CHAIN-FATTY-ACID--COA LIGASE"/>
    <property type="match status" value="1"/>
</dbReference>
<dbReference type="Proteomes" id="UP000282454">
    <property type="component" value="Unassembled WGS sequence"/>
</dbReference>
<proteinExistence type="predicted"/>
<evidence type="ECO:0000313" key="4">
    <source>
        <dbReference type="EMBL" id="RLK54996.1"/>
    </source>
</evidence>
<dbReference type="InterPro" id="IPR000873">
    <property type="entry name" value="AMP-dep_synth/lig_dom"/>
</dbReference>
<name>A0A421AYU5_9PSEU</name>
<dbReference type="Gene3D" id="3.40.50.12780">
    <property type="entry name" value="N-terminal domain of ligase-like"/>
    <property type="match status" value="1"/>
</dbReference>
<reference evidence="4 5" key="1">
    <citation type="submission" date="2018-10" db="EMBL/GenBank/DDBJ databases">
        <title>Genomic Encyclopedia of Archaeal and Bacterial Type Strains, Phase II (KMG-II): from individual species to whole genera.</title>
        <authorList>
            <person name="Goeker M."/>
        </authorList>
    </citation>
    <scope>NUCLEOTIDE SEQUENCE [LARGE SCALE GENOMIC DNA]</scope>
    <source>
        <strain evidence="4 5">DSM 45657</strain>
    </source>
</reference>
<dbReference type="InterPro" id="IPR042099">
    <property type="entry name" value="ANL_N_sf"/>
</dbReference>
<dbReference type="RefSeq" id="WP_121393635.1">
    <property type="nucleotide sequence ID" value="NZ_RCDD01000005.1"/>
</dbReference>
<dbReference type="InterPro" id="IPR025110">
    <property type="entry name" value="AMP-bd_C"/>
</dbReference>
<keyword evidence="5" id="KW-1185">Reference proteome</keyword>
<dbReference type="OrthoDB" id="4495845at2"/>
<sequence>MTDTLGITTAAAMPLPARLRLLADGELGVGNFLDKARALSRDPAAPFLFAQRVTDRGSAVEPLSLNRITEIRDAYAAWYHANGVRKGNPVAVYLGEGVDPFLHFLALSSLGAVAALVNGRMDPAIAAAYTGRIGAVGVVADRKRLDALVASGELPDTAKFLVAAEELPTDAPDRSALPSLFPYPPGDDDPVMLCHTSGTTGPPKSAVFAHRQFFLGKRHRLWSFPAARRNRALSALPQSHSAGISYLMTATLLGLPIVVMADTSGEAVREMMLRVEPTLVIAFPQTWAELAQLDLTGAADRVHTWINTGDSAHEAHIKALVRHGFRPGKRGRRSRAGSEFVDGLGSSEMGMALFRKVSDPTSTDYGRCVGVPVKVVTEATVLDDDGRKLGPGEVGRLGVRTPTRTPGYWNASELTAQSSLSGFWLTGDVVYRDEQGRFFHVDRVPDVIHTEAGPVYSLPLEEAILVGCPRVADCAVVAVDAPEGGSAPFATVKLGPGHGPSDDILATLNDALVRRGLTRLRGAVVATDDADFPTGATGKVLKRRLRERFASVLTDPAATGTGSTSAVSAGTESTGAAPTESASTGSVPTGTAPIGGAPTGAAPTGTESTGAASTKTESTGIASTSPGPTGNAPTDAESTSAVPTGSTSTGGVSTGNAPTGAGSPGTAGRVGVPERP</sequence>
<dbReference type="InterPro" id="IPR045851">
    <property type="entry name" value="AMP-bd_C_sf"/>
</dbReference>
<feature type="domain" description="AMP-binding enzyme C-terminal" evidence="3">
    <location>
        <begin position="462"/>
        <end position="512"/>
    </location>
</feature>
<dbReference type="GO" id="GO:0016405">
    <property type="term" value="F:CoA-ligase activity"/>
    <property type="evidence" value="ECO:0007669"/>
    <property type="project" value="TreeGrafter"/>
</dbReference>
<comment type="caution">
    <text evidence="4">The sequence shown here is derived from an EMBL/GenBank/DDBJ whole genome shotgun (WGS) entry which is preliminary data.</text>
</comment>
<feature type="compositionally biased region" description="Polar residues" evidence="1">
    <location>
        <begin position="621"/>
        <end position="632"/>
    </location>
</feature>
<gene>
    <name evidence="4" type="ORF">CLV68_5388</name>
</gene>
<dbReference type="PROSITE" id="PS00455">
    <property type="entry name" value="AMP_BINDING"/>
    <property type="match status" value="1"/>
</dbReference>
<dbReference type="SUPFAM" id="SSF56801">
    <property type="entry name" value="Acetyl-CoA synthetase-like"/>
    <property type="match status" value="1"/>
</dbReference>
<evidence type="ECO:0000259" key="3">
    <source>
        <dbReference type="Pfam" id="PF13193"/>
    </source>
</evidence>
<evidence type="ECO:0000259" key="2">
    <source>
        <dbReference type="Pfam" id="PF00501"/>
    </source>
</evidence>
<evidence type="ECO:0000256" key="1">
    <source>
        <dbReference type="SAM" id="MobiDB-lite"/>
    </source>
</evidence>
<accession>A0A421AYU5</accession>
<dbReference type="CDD" id="cd04433">
    <property type="entry name" value="AFD_class_I"/>
    <property type="match status" value="1"/>
</dbReference>
<feature type="compositionally biased region" description="Low complexity" evidence="1">
    <location>
        <begin position="588"/>
        <end position="620"/>
    </location>
</feature>
<dbReference type="InterPro" id="IPR020845">
    <property type="entry name" value="AMP-binding_CS"/>
</dbReference>
<dbReference type="AlphaFoldDB" id="A0A421AYU5"/>
<feature type="region of interest" description="Disordered" evidence="1">
    <location>
        <begin position="556"/>
        <end position="676"/>
    </location>
</feature>
<feature type="compositionally biased region" description="Low complexity" evidence="1">
    <location>
        <begin position="638"/>
        <end position="667"/>
    </location>
</feature>
<organism evidence="4 5">
    <name type="scientific">Actinokineospora cianjurensis</name>
    <dbReference type="NCBI Taxonomy" id="585224"/>
    <lineage>
        <taxon>Bacteria</taxon>
        <taxon>Bacillati</taxon>
        <taxon>Actinomycetota</taxon>
        <taxon>Actinomycetes</taxon>
        <taxon>Pseudonocardiales</taxon>
        <taxon>Pseudonocardiaceae</taxon>
        <taxon>Actinokineospora</taxon>
    </lineage>
</organism>
<dbReference type="EMBL" id="RCDD01000005">
    <property type="protein sequence ID" value="RLK54996.1"/>
    <property type="molecule type" value="Genomic_DNA"/>
</dbReference>
<feature type="domain" description="AMP-dependent synthetase/ligase" evidence="2">
    <location>
        <begin position="72"/>
        <end position="409"/>
    </location>
</feature>
<feature type="compositionally biased region" description="Polar residues" evidence="1">
    <location>
        <begin position="560"/>
        <end position="587"/>
    </location>
</feature>
<evidence type="ECO:0000313" key="5">
    <source>
        <dbReference type="Proteomes" id="UP000282454"/>
    </source>
</evidence>
<protein>
    <submittedName>
        <fullName evidence="4">Acyl-CoA synthetase (AMP-forming)/AMP-acid ligase II</fullName>
    </submittedName>
</protein>
<dbReference type="Pfam" id="PF13193">
    <property type="entry name" value="AMP-binding_C"/>
    <property type="match status" value="1"/>
</dbReference>
<dbReference type="Gene3D" id="3.30.300.30">
    <property type="match status" value="1"/>
</dbReference>
<dbReference type="Pfam" id="PF00501">
    <property type="entry name" value="AMP-binding"/>
    <property type="match status" value="1"/>
</dbReference>